<sequence length="82" mass="8918">MALTIDLPPEVARRVSELAKARGVDDATVVTDFMSRSFTENASPDANTSEPHIVFHPVSGLPALTGGVVHTREEIQQFLDEE</sequence>
<dbReference type="AlphaFoldDB" id="A0A7K0K1H7"/>
<proteinExistence type="predicted"/>
<name>A0A7K0K1H7_9ACTO</name>
<dbReference type="EMBL" id="VUMY01000005">
    <property type="protein sequence ID" value="MST49341.1"/>
    <property type="molecule type" value="Genomic_DNA"/>
</dbReference>
<comment type="caution">
    <text evidence="1">The sequence shown here is derived from an EMBL/GenBank/DDBJ whole genome shotgun (WGS) entry which is preliminary data.</text>
</comment>
<organism evidence="1 2">
    <name type="scientific">Mobiluncus porci</name>
    <dbReference type="NCBI Taxonomy" id="2652278"/>
    <lineage>
        <taxon>Bacteria</taxon>
        <taxon>Bacillati</taxon>
        <taxon>Actinomycetota</taxon>
        <taxon>Actinomycetes</taxon>
        <taxon>Actinomycetales</taxon>
        <taxon>Actinomycetaceae</taxon>
        <taxon>Mobiluncus</taxon>
    </lineage>
</organism>
<evidence type="ECO:0000313" key="1">
    <source>
        <dbReference type="EMBL" id="MST49341.1"/>
    </source>
</evidence>
<accession>A0A7K0K1H7</accession>
<protein>
    <submittedName>
        <fullName evidence="1">Uncharacterized protein</fullName>
    </submittedName>
</protein>
<gene>
    <name evidence="1" type="ORF">FYJ63_03680</name>
</gene>
<evidence type="ECO:0000313" key="2">
    <source>
        <dbReference type="Proteomes" id="UP000442535"/>
    </source>
</evidence>
<dbReference type="Proteomes" id="UP000442535">
    <property type="component" value="Unassembled WGS sequence"/>
</dbReference>
<reference evidence="1 2" key="1">
    <citation type="submission" date="2019-08" db="EMBL/GenBank/DDBJ databases">
        <title>In-depth cultivation of the pig gut microbiome towards novel bacterial diversity and tailored functional studies.</title>
        <authorList>
            <person name="Wylensek D."/>
            <person name="Hitch T.C.A."/>
            <person name="Clavel T."/>
        </authorList>
    </citation>
    <scope>NUCLEOTIDE SEQUENCE [LARGE SCALE GENOMIC DNA]</scope>
    <source>
        <strain evidence="1 2">RF-GAM-744-WT-7</strain>
    </source>
</reference>
<dbReference type="RefSeq" id="WP_154543889.1">
    <property type="nucleotide sequence ID" value="NZ_JAQYQY010000003.1"/>
</dbReference>
<keyword evidence="2" id="KW-1185">Reference proteome</keyword>